<dbReference type="InterPro" id="IPR004089">
    <property type="entry name" value="MCPsignal_dom"/>
</dbReference>
<dbReference type="Proteomes" id="UP001526426">
    <property type="component" value="Unassembled WGS sequence"/>
</dbReference>
<comment type="caution">
    <text evidence="4">The sequence shown here is derived from an EMBL/GenBank/DDBJ whole genome shotgun (WGS) entry which is preliminary data.</text>
</comment>
<evidence type="ECO:0000256" key="2">
    <source>
        <dbReference type="SAM" id="Coils"/>
    </source>
</evidence>
<sequence>MSKPTRLTSRSTLGDLPLHFFQVSPNTLGQFVAQQFHQEPWLPGVIIANEGKLLGMISRRKFNEWMSSPYGPDIFLERPIEVFLSISQPQKSFLLFPEEEKITRALVKALERTADNVYEPLIITSRDAVNPDLGNHFLLEFQTLVRAHSEITQNSIHEASQHRLALKRSSEKLEQQEQKVKKISQLLESQQGAIAEHQQLAAKQAELEQALQDVSHLNQHLLQMSARATQEGKAAFGGTFAGINLIVENTNDIVEIGRLLSEELDKIYTTSHLIKRISEQVWYLSVQAAIVANQSDTEISRFSQITNEIGNMVNHSLEASREMNRVASAFTEKLSSLTTSAQTGLKSARSLIKKIQRAQQALEDLEMLVIEAGVDPSTFAPDDLATEISDLPDSGEMLLASYTEGAQTLAQKIAHTEISLSDLGTIPQNPDSTFLIQKIQRTLKRHRDAILEGDHFEDDDLG</sequence>
<keyword evidence="1" id="KW-0807">Transducer</keyword>
<feature type="coiled-coil region" evidence="2">
    <location>
        <begin position="156"/>
        <end position="220"/>
    </location>
</feature>
<reference evidence="4 5" key="1">
    <citation type="submission" date="2021-08" db="EMBL/GenBank/DDBJ databases">
        <title>Draft genome sequence of Spirulina subsalsa with high tolerance to salinity and hype-accumulation of phycocyanin.</title>
        <authorList>
            <person name="Pei H."/>
            <person name="Jiang L."/>
        </authorList>
    </citation>
    <scope>NUCLEOTIDE SEQUENCE [LARGE SCALE GENOMIC DNA]</scope>
    <source>
        <strain evidence="4 5">FACHB-351</strain>
    </source>
</reference>
<evidence type="ECO:0000259" key="3">
    <source>
        <dbReference type="PROSITE" id="PS50111"/>
    </source>
</evidence>
<keyword evidence="5" id="KW-1185">Reference proteome</keyword>
<name>A0ABT3L760_9CYAN</name>
<dbReference type="SUPFAM" id="SSF58104">
    <property type="entry name" value="Methyl-accepting chemotaxis protein (MCP) signaling domain"/>
    <property type="match status" value="1"/>
</dbReference>
<evidence type="ECO:0000313" key="4">
    <source>
        <dbReference type="EMBL" id="MCW6036924.1"/>
    </source>
</evidence>
<proteinExistence type="predicted"/>
<dbReference type="RefSeq" id="WP_265264746.1">
    <property type="nucleotide sequence ID" value="NZ_JAIHOM010000050.1"/>
</dbReference>
<dbReference type="EMBL" id="JAIHOM010000050">
    <property type="protein sequence ID" value="MCW6036924.1"/>
    <property type="molecule type" value="Genomic_DNA"/>
</dbReference>
<dbReference type="Gene3D" id="1.10.287.950">
    <property type="entry name" value="Methyl-accepting chemotaxis protein"/>
    <property type="match status" value="1"/>
</dbReference>
<protein>
    <recommendedName>
        <fullName evidence="3">Methyl-accepting transducer domain-containing protein</fullName>
    </recommendedName>
</protein>
<evidence type="ECO:0000313" key="5">
    <source>
        <dbReference type="Proteomes" id="UP001526426"/>
    </source>
</evidence>
<gene>
    <name evidence="4" type="ORF">K4A83_11710</name>
</gene>
<feature type="domain" description="Methyl-accepting transducer" evidence="3">
    <location>
        <begin position="168"/>
        <end position="421"/>
    </location>
</feature>
<organism evidence="4 5">
    <name type="scientific">Spirulina subsalsa FACHB-351</name>
    <dbReference type="NCBI Taxonomy" id="234711"/>
    <lineage>
        <taxon>Bacteria</taxon>
        <taxon>Bacillati</taxon>
        <taxon>Cyanobacteriota</taxon>
        <taxon>Cyanophyceae</taxon>
        <taxon>Spirulinales</taxon>
        <taxon>Spirulinaceae</taxon>
        <taxon>Spirulina</taxon>
    </lineage>
</organism>
<keyword evidence="2" id="KW-0175">Coiled coil</keyword>
<dbReference type="PROSITE" id="PS50111">
    <property type="entry name" value="CHEMOTAXIS_TRANSDUC_2"/>
    <property type="match status" value="1"/>
</dbReference>
<accession>A0ABT3L760</accession>
<evidence type="ECO:0000256" key="1">
    <source>
        <dbReference type="PROSITE-ProRule" id="PRU00284"/>
    </source>
</evidence>